<dbReference type="GO" id="GO:0008139">
    <property type="term" value="F:nuclear localization sequence binding"/>
    <property type="evidence" value="ECO:0007669"/>
    <property type="project" value="TreeGrafter"/>
</dbReference>
<gene>
    <name evidence="5" type="ORF">C6P45_001002</name>
</gene>
<proteinExistence type="predicted"/>
<feature type="region of interest" description="Disordered" evidence="4">
    <location>
        <begin position="466"/>
        <end position="486"/>
    </location>
</feature>
<feature type="compositionally biased region" description="Polar residues" evidence="4">
    <location>
        <begin position="848"/>
        <end position="860"/>
    </location>
</feature>
<dbReference type="Proteomes" id="UP000750334">
    <property type="component" value="Unassembled WGS sequence"/>
</dbReference>
<accession>A0A9P7BDB9</accession>
<feature type="compositionally biased region" description="Polar residues" evidence="4">
    <location>
        <begin position="1"/>
        <end position="34"/>
    </location>
</feature>
<feature type="compositionally biased region" description="Low complexity" evidence="4">
    <location>
        <begin position="760"/>
        <end position="779"/>
    </location>
</feature>
<feature type="compositionally biased region" description="Polar residues" evidence="4">
    <location>
        <begin position="829"/>
        <end position="841"/>
    </location>
</feature>
<feature type="compositionally biased region" description="Basic residues" evidence="4">
    <location>
        <begin position="873"/>
        <end position="882"/>
    </location>
</feature>
<feature type="compositionally biased region" description="Basic and acidic residues" evidence="4">
    <location>
        <begin position="295"/>
        <end position="306"/>
    </location>
</feature>
<feature type="region of interest" description="Disordered" evidence="4">
    <location>
        <begin position="1"/>
        <end position="41"/>
    </location>
</feature>
<dbReference type="AlphaFoldDB" id="A0A9P7BDB9"/>
<keyword evidence="2" id="KW-0813">Transport</keyword>
<name>A0A9P7BDB9_MAUEX</name>
<protein>
    <submittedName>
        <fullName evidence="5">Uncharacterized protein</fullName>
    </submittedName>
</protein>
<dbReference type="GO" id="GO:0017056">
    <property type="term" value="F:structural constituent of nuclear pore"/>
    <property type="evidence" value="ECO:0007669"/>
    <property type="project" value="TreeGrafter"/>
</dbReference>
<comment type="caution">
    <text evidence="5">The sequence shown here is derived from an EMBL/GenBank/DDBJ whole genome shotgun (WGS) entry which is preliminary data.</text>
</comment>
<sequence length="882" mass="93614">MASITASSPKLTNNKRNYPLNYTNNNDVKGNDTTQSHKKRSISSTIMNYFKKSPLQNSSITKQNIIPESISALSPSSSASASAFVKQSQINSKDSILLYESEDNSRPPVLPLLPLQRLKLLRQRQKLRLLKDSNDLHILSNNNSLQGEVTDPYVSDTVIYNKSMTPSPIKNNSHTLSIKLKTVRDRNQYKKRQTADNSKKGSTWSAVFDYDVSMETHKEEPLASVPEPTTTTEKSISPAINIDRRKIDTNKIPLTSIQRDLLQNGITKQQEATLKSTEGISLKKPAINLSPSKVDSNDKDGEKDKGTSSTVLMPTVGFDFIKNSDTPSKKSPVAKSQEKPAFSFGSKTTSEKSLPKLSFGLGKPATEVTEAAAKKQLPKLSFGLGKPSTEVTEPTTKKPLSFGFTAPIPQSNINKKEKEQEQEGEEEPRRKKRVQPDISIDLTKGTNKPVFSFGQNVTATEKITPTTSTFSFGTDKDKNDEKSAVTKPSFTFGTTTAAKDTDVAKKPSFSFGVPKSAEQEKKSETKAVPSFTFGSNKETTASTTTEAPKSLFTAATSKENSTAPSFSFGAKPAAPIPAAETVPKPAFSFGAPSTAPVPAPAPAVGAETAKPAVPSFSFSKPPASTQPADTTARKPAVPSFSFGAAKPSSAATPIVSEPKSTPLFGASNPSTVPLTTPSFSFGTKTEVNTSGTPSAPSTSGFSFTRAPAPASGGTNPTNPVMGTSPQPSFGNQPHGSIAPSSSAGFNFNQPPANKTSTTPGFNFGSNNNQSNTGGSVFQSGGMGGNTGFNFGGQNQNQMNNSNPPVQSSFHPSSTANFNFGSAGSDPASVFNSSGPTMQPQQIFGGAPANNSNTMAQNGMGNSAGAPTAYSQRKLARMRQPRR</sequence>
<dbReference type="GO" id="GO:0006405">
    <property type="term" value="P:RNA export from nucleus"/>
    <property type="evidence" value="ECO:0007669"/>
    <property type="project" value="TreeGrafter"/>
</dbReference>
<comment type="subcellular location">
    <subcellularLocation>
        <location evidence="1">Nucleus</location>
    </subcellularLocation>
</comment>
<dbReference type="PANTHER" id="PTHR23193:SF23">
    <property type="entry name" value="NUCLEAR PORE COMPLEX PROTEIN NUP153"/>
    <property type="match status" value="1"/>
</dbReference>
<feature type="compositionally biased region" description="Polar residues" evidence="4">
    <location>
        <begin position="803"/>
        <end position="821"/>
    </location>
</feature>
<dbReference type="GO" id="GO:0006606">
    <property type="term" value="P:protein import into nucleus"/>
    <property type="evidence" value="ECO:0007669"/>
    <property type="project" value="TreeGrafter"/>
</dbReference>
<feature type="compositionally biased region" description="Low complexity" evidence="4">
    <location>
        <begin position="791"/>
        <end position="802"/>
    </location>
</feature>
<dbReference type="OrthoDB" id="4069793at2759"/>
<dbReference type="EMBL" id="PUHR01000014">
    <property type="protein sequence ID" value="KAG0671238.1"/>
    <property type="molecule type" value="Genomic_DNA"/>
</dbReference>
<evidence type="ECO:0000256" key="1">
    <source>
        <dbReference type="ARBA" id="ARBA00004123"/>
    </source>
</evidence>
<keyword evidence="6" id="KW-1185">Reference proteome</keyword>
<evidence type="ECO:0000256" key="4">
    <source>
        <dbReference type="SAM" id="MobiDB-lite"/>
    </source>
</evidence>
<feature type="region of interest" description="Disordered" evidence="4">
    <location>
        <begin position="381"/>
        <end position="451"/>
    </location>
</feature>
<feature type="compositionally biased region" description="Polar residues" evidence="4">
    <location>
        <begin position="616"/>
        <end position="629"/>
    </location>
</feature>
<feature type="compositionally biased region" description="Low complexity" evidence="4">
    <location>
        <begin position="689"/>
        <end position="704"/>
    </location>
</feature>
<feature type="compositionally biased region" description="Basic and acidic residues" evidence="4">
    <location>
        <begin position="474"/>
        <end position="484"/>
    </location>
</feature>
<feature type="compositionally biased region" description="Gly residues" evidence="4">
    <location>
        <begin position="780"/>
        <end position="790"/>
    </location>
</feature>
<feature type="region of interest" description="Disordered" evidence="4">
    <location>
        <begin position="277"/>
        <end position="360"/>
    </location>
</feature>
<feature type="compositionally biased region" description="Polar residues" evidence="4">
    <location>
        <begin position="532"/>
        <end position="548"/>
    </location>
</feature>
<dbReference type="GO" id="GO:0005643">
    <property type="term" value="C:nuclear pore"/>
    <property type="evidence" value="ECO:0007669"/>
    <property type="project" value="TreeGrafter"/>
</dbReference>
<dbReference type="InterPro" id="IPR026054">
    <property type="entry name" value="Nucleoporin"/>
</dbReference>
<feature type="compositionally biased region" description="Polar residues" evidence="4">
    <location>
        <begin position="712"/>
        <end position="759"/>
    </location>
</feature>
<evidence type="ECO:0000313" key="6">
    <source>
        <dbReference type="Proteomes" id="UP000750334"/>
    </source>
</evidence>
<evidence type="ECO:0000313" key="5">
    <source>
        <dbReference type="EMBL" id="KAG0671238.1"/>
    </source>
</evidence>
<dbReference type="PANTHER" id="PTHR23193">
    <property type="entry name" value="NUCLEAR PORE COMPLEX PROTEIN NUP"/>
    <property type="match status" value="1"/>
</dbReference>
<keyword evidence="3" id="KW-0539">Nucleus</keyword>
<evidence type="ECO:0000256" key="2">
    <source>
        <dbReference type="ARBA" id="ARBA00022448"/>
    </source>
</evidence>
<organism evidence="5 6">
    <name type="scientific">Maudiozyma exigua</name>
    <name type="common">Yeast</name>
    <name type="synonym">Kazachstania exigua</name>
    <dbReference type="NCBI Taxonomy" id="34358"/>
    <lineage>
        <taxon>Eukaryota</taxon>
        <taxon>Fungi</taxon>
        <taxon>Dikarya</taxon>
        <taxon>Ascomycota</taxon>
        <taxon>Saccharomycotina</taxon>
        <taxon>Saccharomycetes</taxon>
        <taxon>Saccharomycetales</taxon>
        <taxon>Saccharomycetaceae</taxon>
        <taxon>Maudiozyma</taxon>
    </lineage>
</organism>
<reference evidence="5 6" key="1">
    <citation type="submission" date="2020-11" db="EMBL/GenBank/DDBJ databases">
        <title>Kefir isolates.</title>
        <authorList>
            <person name="Marcisauskas S."/>
            <person name="Kim Y."/>
            <person name="Blasche S."/>
        </authorList>
    </citation>
    <scope>NUCLEOTIDE SEQUENCE [LARGE SCALE GENOMIC DNA]</scope>
    <source>
        <strain evidence="5 6">OG2</strain>
    </source>
</reference>
<feature type="compositionally biased region" description="Polar residues" evidence="4">
    <location>
        <begin position="667"/>
        <end position="688"/>
    </location>
</feature>
<evidence type="ECO:0000256" key="3">
    <source>
        <dbReference type="ARBA" id="ARBA00023242"/>
    </source>
</evidence>
<feature type="region of interest" description="Disordered" evidence="4">
    <location>
        <begin position="615"/>
        <end position="882"/>
    </location>
</feature>
<feature type="region of interest" description="Disordered" evidence="4">
    <location>
        <begin position="511"/>
        <end position="548"/>
    </location>
</feature>